<proteinExistence type="predicted"/>
<dbReference type="EMBL" id="CP044399">
    <property type="protein sequence ID" value="QFI38701.1"/>
    <property type="molecule type" value="Genomic_DNA"/>
</dbReference>
<dbReference type="GO" id="GO:0008483">
    <property type="term" value="F:transaminase activity"/>
    <property type="evidence" value="ECO:0007669"/>
    <property type="project" value="UniProtKB-KW"/>
</dbReference>
<keyword evidence="1" id="KW-0663">Pyridoxal phosphate</keyword>
<dbReference type="AlphaFoldDB" id="A0A5J6WN39"/>
<dbReference type="SUPFAM" id="SSF53383">
    <property type="entry name" value="PLP-dependent transferases"/>
    <property type="match status" value="1"/>
</dbReference>
<dbReference type="OrthoDB" id="9764293at2"/>
<dbReference type="Proteomes" id="UP000327424">
    <property type="component" value="Chromosome"/>
</dbReference>
<keyword evidence="3" id="KW-0032">Aminotransferase</keyword>
<organism evidence="3 4">
    <name type="scientific">Moritella marina ATCC 15381</name>
    <dbReference type="NCBI Taxonomy" id="1202962"/>
    <lineage>
        <taxon>Bacteria</taxon>
        <taxon>Pseudomonadati</taxon>
        <taxon>Pseudomonadota</taxon>
        <taxon>Gammaproteobacteria</taxon>
        <taxon>Alteromonadales</taxon>
        <taxon>Moritellaceae</taxon>
        <taxon>Moritella</taxon>
    </lineage>
</organism>
<evidence type="ECO:0000313" key="3">
    <source>
        <dbReference type="EMBL" id="QFI38701.1"/>
    </source>
</evidence>
<evidence type="ECO:0000256" key="1">
    <source>
        <dbReference type="ARBA" id="ARBA00022898"/>
    </source>
</evidence>
<accession>A0A5J6WN39</accession>
<dbReference type="InterPro" id="IPR015424">
    <property type="entry name" value="PyrdxlP-dep_Trfase"/>
</dbReference>
<dbReference type="InterPro" id="IPR015421">
    <property type="entry name" value="PyrdxlP-dep_Trfase_major"/>
</dbReference>
<dbReference type="InterPro" id="IPR000192">
    <property type="entry name" value="Aminotrans_V_dom"/>
</dbReference>
<protein>
    <submittedName>
        <fullName evidence="3">Aminotransferase class V-fold PLP-dependent enzyme</fullName>
    </submittedName>
</protein>
<evidence type="ECO:0000313" key="4">
    <source>
        <dbReference type="Proteomes" id="UP000327424"/>
    </source>
</evidence>
<dbReference type="RefSeq" id="WP_019439538.1">
    <property type="nucleotide sequence ID" value="NZ_ALOE01000002.1"/>
</dbReference>
<dbReference type="PANTHER" id="PTHR43586:SF4">
    <property type="entry name" value="ISOPENICILLIN N EPIMERASE"/>
    <property type="match status" value="1"/>
</dbReference>
<dbReference type="InterPro" id="IPR015422">
    <property type="entry name" value="PyrdxlP-dep_Trfase_small"/>
</dbReference>
<dbReference type="PANTHER" id="PTHR43586">
    <property type="entry name" value="CYSTEINE DESULFURASE"/>
    <property type="match status" value="1"/>
</dbReference>
<gene>
    <name evidence="3" type="ORF">FR932_12990</name>
</gene>
<name>A0A5J6WN39_MORMI</name>
<dbReference type="Gene3D" id="3.40.640.10">
    <property type="entry name" value="Type I PLP-dependent aspartate aminotransferase-like (Major domain)"/>
    <property type="match status" value="1"/>
</dbReference>
<evidence type="ECO:0000259" key="2">
    <source>
        <dbReference type="Pfam" id="PF00266"/>
    </source>
</evidence>
<keyword evidence="3" id="KW-0808">Transferase</keyword>
<reference evidence="3 4" key="1">
    <citation type="submission" date="2019-09" db="EMBL/GenBank/DDBJ databases">
        <title>Hybrid Assembly of the complete Genome of the Deep-Sea Bacterium Moritella marina from long Nanopore and Illumina reads.</title>
        <authorList>
            <person name="Magin S."/>
            <person name="Georgoulis A."/>
            <person name="Papadimitriou K."/>
            <person name="Iliakis G."/>
            <person name="Vorgias C.E."/>
        </authorList>
    </citation>
    <scope>NUCLEOTIDE SEQUENCE [LARGE SCALE GENOMIC DNA]</scope>
    <source>
        <strain evidence="3 4">MP-1</strain>
    </source>
</reference>
<dbReference type="Gene3D" id="3.90.1150.10">
    <property type="entry name" value="Aspartate Aminotransferase, domain 1"/>
    <property type="match status" value="1"/>
</dbReference>
<dbReference type="Pfam" id="PF00266">
    <property type="entry name" value="Aminotran_5"/>
    <property type="match status" value="1"/>
</dbReference>
<keyword evidence="4" id="KW-1185">Reference proteome</keyword>
<sequence length="369" mass="41831">MYKHDFLLKDNIYLLNHSVGRPLKSTEQQFKSHFLDHWQDSHSEPWPQWLNAITRYQMALSKLFNDDADNFCPQVNLSSALSKVLMSVARLQQPHTQILMSESDFPSMGFVMQRALADTATITFIPNNLDITDPLVWAEYLHDRIDLVFISHAYSNTGQQAPLDDILTLARQHQVLSIVDVAQSAGIIPLDLRATRPDFMIGSCVKWLCGGPGSSYLWVNPAQLAHCLPKDVGWFSHQQPFEFNIHHFKDHQGALRFWGGTPSIMPYVISANSIEYFTQIGIDKLRQHNQRLLTMLADAFPSALVSPARETQRNGTAILHFGSQQEAVLSALIADNISVDNRQQGMRISPHIYNDETEIQQLIDLIKSV</sequence>
<dbReference type="KEGG" id="mmaa:FR932_12990"/>
<feature type="domain" description="Aminotransferase class V" evidence="2">
    <location>
        <begin position="79"/>
        <end position="362"/>
    </location>
</feature>